<comment type="caution">
    <text evidence="1">The sequence shown here is derived from an EMBL/GenBank/DDBJ whole genome shotgun (WGS) entry which is preliminary data.</text>
</comment>
<dbReference type="Proteomes" id="UP000606786">
    <property type="component" value="Unassembled WGS sequence"/>
</dbReference>
<protein>
    <submittedName>
        <fullName evidence="1">(Mediterranean fruit fly) hypothetical protein</fullName>
    </submittedName>
</protein>
<organism evidence="1 2">
    <name type="scientific">Ceratitis capitata</name>
    <name type="common">Mediterranean fruit fly</name>
    <name type="synonym">Tephritis capitata</name>
    <dbReference type="NCBI Taxonomy" id="7213"/>
    <lineage>
        <taxon>Eukaryota</taxon>
        <taxon>Metazoa</taxon>
        <taxon>Ecdysozoa</taxon>
        <taxon>Arthropoda</taxon>
        <taxon>Hexapoda</taxon>
        <taxon>Insecta</taxon>
        <taxon>Pterygota</taxon>
        <taxon>Neoptera</taxon>
        <taxon>Endopterygota</taxon>
        <taxon>Diptera</taxon>
        <taxon>Brachycera</taxon>
        <taxon>Muscomorpha</taxon>
        <taxon>Tephritoidea</taxon>
        <taxon>Tephritidae</taxon>
        <taxon>Ceratitis</taxon>
        <taxon>Ceratitis</taxon>
    </lineage>
</organism>
<proteinExistence type="predicted"/>
<dbReference type="EMBL" id="CAJHJT010000012">
    <property type="protein sequence ID" value="CAD6998699.1"/>
    <property type="molecule type" value="Genomic_DNA"/>
</dbReference>
<dbReference type="AlphaFoldDB" id="A0A811UI77"/>
<accession>A0A811UI77</accession>
<reference evidence="1" key="1">
    <citation type="submission" date="2020-11" db="EMBL/GenBank/DDBJ databases">
        <authorList>
            <person name="Whitehead M."/>
        </authorList>
    </citation>
    <scope>NUCLEOTIDE SEQUENCE</scope>
    <source>
        <strain evidence="1">EGII</strain>
    </source>
</reference>
<sequence length="121" mass="13924">MIRLREHIQPQVVDEQNVTVQPAQRESSLVSMPLSDSTDKLYDYFNATTDVFGYSLHQNLMRLQKCLLGPAKEAVVAKQMYNPGGSLLRAKNVFFLPPPLKRLVFEVKFDLSYSNDMTTRW</sequence>
<keyword evidence="2" id="KW-1185">Reference proteome</keyword>
<evidence type="ECO:0000313" key="2">
    <source>
        <dbReference type="Proteomes" id="UP000606786"/>
    </source>
</evidence>
<evidence type="ECO:0000313" key="1">
    <source>
        <dbReference type="EMBL" id="CAD6998699.1"/>
    </source>
</evidence>
<gene>
    <name evidence="1" type="ORF">CCAP1982_LOCUS7256</name>
</gene>
<name>A0A811UI77_CERCA</name>